<accession>A0A316AML7</accession>
<dbReference type="EMBL" id="QGDT01000003">
    <property type="protein sequence ID" value="PWJ58688.1"/>
    <property type="molecule type" value="Genomic_DNA"/>
</dbReference>
<organism evidence="1 2">
    <name type="scientific">Dyadobacter jejuensis</name>
    <dbReference type="NCBI Taxonomy" id="1082580"/>
    <lineage>
        <taxon>Bacteria</taxon>
        <taxon>Pseudomonadati</taxon>
        <taxon>Bacteroidota</taxon>
        <taxon>Cytophagia</taxon>
        <taxon>Cytophagales</taxon>
        <taxon>Spirosomataceae</taxon>
        <taxon>Dyadobacter</taxon>
    </lineage>
</organism>
<dbReference type="SUPFAM" id="SSF53335">
    <property type="entry name" value="S-adenosyl-L-methionine-dependent methyltransferases"/>
    <property type="match status" value="1"/>
</dbReference>
<keyword evidence="2" id="KW-1185">Reference proteome</keyword>
<evidence type="ECO:0000313" key="1">
    <source>
        <dbReference type="EMBL" id="PWJ58688.1"/>
    </source>
</evidence>
<dbReference type="AlphaFoldDB" id="A0A316AML7"/>
<dbReference type="PANTHER" id="PTHR37909:SF1">
    <property type="entry name" value="S-ADENOSYL-L-METHIONINE-DEPENDENT METHYLTRANSFERASES SUPERFAMILY PROTEIN"/>
    <property type="match status" value="1"/>
</dbReference>
<protein>
    <submittedName>
        <fullName evidence="1">Methyltransferase family protein</fullName>
    </submittedName>
</protein>
<comment type="caution">
    <text evidence="1">The sequence shown here is derived from an EMBL/GenBank/DDBJ whole genome shotgun (WGS) entry which is preliminary data.</text>
</comment>
<sequence>MTSLTDDLKLYLGVLKRVTTIMTVGLLSPHSRERLLAIYNLEQAKNGLPETPQDPYIIPKTDVFEILHLGNAEYEGVYECGFGHTTEFELKVISNLVKERNPQRIFELGTFLGRTTLNMALNSSHDTQIITLDLPANQVDSTEMEIELGEIRYVKKEVSGERFLGHPAQSKITQLYGDSATFDFSDLEHSIDFAFIDGSHAYDYVLNDSQKVLSLMRPGGLILWHDYTNWAGVRSALNLLYESDPNFKNIKHIGGTSIAMLEV</sequence>
<gene>
    <name evidence="1" type="ORF">CLV98_10353</name>
</gene>
<dbReference type="Gene3D" id="3.40.50.150">
    <property type="entry name" value="Vaccinia Virus protein VP39"/>
    <property type="match status" value="1"/>
</dbReference>
<dbReference type="Pfam" id="PF13578">
    <property type="entry name" value="Methyltransf_24"/>
    <property type="match status" value="1"/>
</dbReference>
<dbReference type="PANTHER" id="PTHR37909">
    <property type="entry name" value="S-ADENOSYL-L-METHIONINE-DEPENDENT METHYLTRANSFERASES SUPERFAMILY PROTEIN"/>
    <property type="match status" value="1"/>
</dbReference>
<evidence type="ECO:0000313" key="2">
    <source>
        <dbReference type="Proteomes" id="UP000245880"/>
    </source>
</evidence>
<reference evidence="1 2" key="1">
    <citation type="submission" date="2018-03" db="EMBL/GenBank/DDBJ databases">
        <title>Genomic Encyclopedia of Archaeal and Bacterial Type Strains, Phase II (KMG-II): from individual species to whole genera.</title>
        <authorList>
            <person name="Goeker M."/>
        </authorList>
    </citation>
    <scope>NUCLEOTIDE SEQUENCE [LARGE SCALE GENOMIC DNA]</scope>
    <source>
        <strain evidence="1 2">DSM 100346</strain>
    </source>
</reference>
<dbReference type="InterPro" id="IPR029063">
    <property type="entry name" value="SAM-dependent_MTases_sf"/>
</dbReference>
<proteinExistence type="predicted"/>
<keyword evidence="1" id="KW-0489">Methyltransferase</keyword>
<dbReference type="GO" id="GO:0032259">
    <property type="term" value="P:methylation"/>
    <property type="evidence" value="ECO:0007669"/>
    <property type="project" value="UniProtKB-KW"/>
</dbReference>
<dbReference type="GO" id="GO:0008168">
    <property type="term" value="F:methyltransferase activity"/>
    <property type="evidence" value="ECO:0007669"/>
    <property type="project" value="UniProtKB-KW"/>
</dbReference>
<dbReference type="RefSeq" id="WP_109673630.1">
    <property type="nucleotide sequence ID" value="NZ_QGDT01000003.1"/>
</dbReference>
<name>A0A316AML7_9BACT</name>
<dbReference type="Proteomes" id="UP000245880">
    <property type="component" value="Unassembled WGS sequence"/>
</dbReference>
<keyword evidence="1" id="KW-0808">Transferase</keyword>
<dbReference type="OrthoDB" id="5464618at2"/>